<feature type="transmembrane region" description="Helical" evidence="8">
    <location>
        <begin position="130"/>
        <end position="152"/>
    </location>
</feature>
<feature type="transmembrane region" description="Helical" evidence="8">
    <location>
        <begin position="275"/>
        <end position="297"/>
    </location>
</feature>
<keyword evidence="4 8" id="KW-0812">Transmembrane</keyword>
<evidence type="ECO:0000313" key="10">
    <source>
        <dbReference type="EMBL" id="SDI40525.1"/>
    </source>
</evidence>
<evidence type="ECO:0000256" key="2">
    <source>
        <dbReference type="ARBA" id="ARBA00010992"/>
    </source>
</evidence>
<evidence type="ECO:0000256" key="5">
    <source>
        <dbReference type="ARBA" id="ARBA00022989"/>
    </source>
</evidence>
<dbReference type="Gene3D" id="1.20.1250.20">
    <property type="entry name" value="MFS general substrate transporter like domains"/>
    <property type="match status" value="1"/>
</dbReference>
<dbReference type="PRINTS" id="PR00171">
    <property type="entry name" value="SUGRTRNSPORT"/>
</dbReference>
<protein>
    <submittedName>
        <fullName evidence="10">MFS transporter, sugar porter (SP) family</fullName>
    </submittedName>
</protein>
<evidence type="ECO:0000256" key="7">
    <source>
        <dbReference type="RuleBase" id="RU003346"/>
    </source>
</evidence>
<dbReference type="PROSITE" id="PS00217">
    <property type="entry name" value="SUGAR_TRANSPORT_2"/>
    <property type="match status" value="1"/>
</dbReference>
<comment type="similarity">
    <text evidence="2 7">Belongs to the major facilitator superfamily. Sugar transporter (TC 2.A.1.1) family.</text>
</comment>
<dbReference type="NCBIfam" id="TIGR00879">
    <property type="entry name" value="SP"/>
    <property type="match status" value="1"/>
</dbReference>
<dbReference type="STRING" id="1045773.SAMN05216555_102186"/>
<name>A0A1G8KAQ1_9MICC</name>
<feature type="transmembrane region" description="Helical" evidence="8">
    <location>
        <begin position="312"/>
        <end position="335"/>
    </location>
</feature>
<proteinExistence type="inferred from homology"/>
<reference evidence="11" key="1">
    <citation type="submission" date="2016-10" db="EMBL/GenBank/DDBJ databases">
        <authorList>
            <person name="Varghese N."/>
            <person name="Submissions S."/>
        </authorList>
    </citation>
    <scope>NUCLEOTIDE SEQUENCE [LARGE SCALE GENOMIC DNA]</scope>
    <source>
        <strain evidence="11">CGMCC 1.10783</strain>
    </source>
</reference>
<feature type="transmembrane region" description="Helical" evidence="8">
    <location>
        <begin position="35"/>
        <end position="52"/>
    </location>
</feature>
<feature type="domain" description="Major facilitator superfamily (MFS) profile" evidence="9">
    <location>
        <begin position="39"/>
        <end position="465"/>
    </location>
</feature>
<evidence type="ECO:0000256" key="8">
    <source>
        <dbReference type="SAM" id="Phobius"/>
    </source>
</evidence>
<dbReference type="InterPro" id="IPR005828">
    <property type="entry name" value="MFS_sugar_transport-like"/>
</dbReference>
<keyword evidence="5 8" id="KW-1133">Transmembrane helix</keyword>
<gene>
    <name evidence="10" type="ORF">SAMN05216555_102186</name>
</gene>
<evidence type="ECO:0000256" key="3">
    <source>
        <dbReference type="ARBA" id="ARBA00022448"/>
    </source>
</evidence>
<dbReference type="AlphaFoldDB" id="A0A1G8KAQ1"/>
<evidence type="ECO:0000256" key="4">
    <source>
        <dbReference type="ARBA" id="ARBA00022692"/>
    </source>
</evidence>
<dbReference type="InterPro" id="IPR020846">
    <property type="entry name" value="MFS_dom"/>
</dbReference>
<feature type="transmembrane region" description="Helical" evidence="8">
    <location>
        <begin position="191"/>
        <end position="212"/>
    </location>
</feature>
<dbReference type="PROSITE" id="PS00216">
    <property type="entry name" value="SUGAR_TRANSPORT_1"/>
    <property type="match status" value="1"/>
</dbReference>
<dbReference type="GO" id="GO:0005886">
    <property type="term" value="C:plasma membrane"/>
    <property type="evidence" value="ECO:0007669"/>
    <property type="project" value="UniProtKB-SubCell"/>
</dbReference>
<organism evidence="10 11">
    <name type="scientific">Arthrobacter cupressi</name>
    <dbReference type="NCBI Taxonomy" id="1045773"/>
    <lineage>
        <taxon>Bacteria</taxon>
        <taxon>Bacillati</taxon>
        <taxon>Actinomycetota</taxon>
        <taxon>Actinomycetes</taxon>
        <taxon>Micrococcales</taxon>
        <taxon>Micrococcaceae</taxon>
        <taxon>Arthrobacter</taxon>
    </lineage>
</organism>
<dbReference type="EMBL" id="FNEI01000002">
    <property type="protein sequence ID" value="SDI40525.1"/>
    <property type="molecule type" value="Genomic_DNA"/>
</dbReference>
<dbReference type="InterPro" id="IPR050814">
    <property type="entry name" value="Myo-inositol_Transporter"/>
</dbReference>
<accession>A0A1G8KAQ1</accession>
<keyword evidence="11" id="KW-1185">Reference proteome</keyword>
<feature type="transmembrane region" description="Helical" evidence="8">
    <location>
        <begin position="77"/>
        <end position="97"/>
    </location>
</feature>
<evidence type="ECO:0000256" key="1">
    <source>
        <dbReference type="ARBA" id="ARBA00004651"/>
    </source>
</evidence>
<dbReference type="Proteomes" id="UP000182130">
    <property type="component" value="Unassembled WGS sequence"/>
</dbReference>
<dbReference type="SUPFAM" id="SSF103473">
    <property type="entry name" value="MFS general substrate transporter"/>
    <property type="match status" value="1"/>
</dbReference>
<feature type="transmembrane region" description="Helical" evidence="8">
    <location>
        <begin position="104"/>
        <end position="124"/>
    </location>
</feature>
<dbReference type="PANTHER" id="PTHR48020">
    <property type="entry name" value="PROTON MYO-INOSITOL COTRANSPORTER"/>
    <property type="match status" value="1"/>
</dbReference>
<evidence type="ECO:0000313" key="11">
    <source>
        <dbReference type="Proteomes" id="UP000182130"/>
    </source>
</evidence>
<dbReference type="InterPro" id="IPR005829">
    <property type="entry name" value="Sugar_transporter_CS"/>
</dbReference>
<dbReference type="Pfam" id="PF00083">
    <property type="entry name" value="Sugar_tr"/>
    <property type="match status" value="1"/>
</dbReference>
<comment type="subcellular location">
    <subcellularLocation>
        <location evidence="1">Cell membrane</location>
        <topology evidence="1">Multi-pass membrane protein</topology>
    </subcellularLocation>
</comment>
<dbReference type="GO" id="GO:0022857">
    <property type="term" value="F:transmembrane transporter activity"/>
    <property type="evidence" value="ECO:0007669"/>
    <property type="project" value="InterPro"/>
</dbReference>
<evidence type="ECO:0000256" key="6">
    <source>
        <dbReference type="ARBA" id="ARBA00023136"/>
    </source>
</evidence>
<feature type="transmembrane region" description="Helical" evidence="8">
    <location>
        <begin position="437"/>
        <end position="457"/>
    </location>
</feature>
<keyword evidence="3 7" id="KW-0813">Transport</keyword>
<dbReference type="InterPro" id="IPR036259">
    <property type="entry name" value="MFS_trans_sf"/>
</dbReference>
<feature type="transmembrane region" description="Helical" evidence="8">
    <location>
        <begin position="410"/>
        <end position="431"/>
    </location>
</feature>
<keyword evidence="6 8" id="KW-0472">Membrane</keyword>
<feature type="transmembrane region" description="Helical" evidence="8">
    <location>
        <begin position="371"/>
        <end position="398"/>
    </location>
</feature>
<feature type="transmembrane region" description="Helical" evidence="8">
    <location>
        <begin position="164"/>
        <end position="185"/>
    </location>
</feature>
<dbReference type="InterPro" id="IPR003663">
    <property type="entry name" value="Sugar/inositol_transpt"/>
</dbReference>
<sequence length="502" mass="53174">MPILGKLVYTNSAPVSQTQRTPMSLLNDLRSTPRLGLLIGATAAAVGVIYGYDLSNIAGALLFLTKEFHLSTSDQEMVTTAVVVGEVLGALVGGWLSNRIGRKASMVAVAASYAAFALLSAFAPGIPVLMIARLFLGLTIGISVVVVPVFVAESSPAKVRGAMLVAYQVATVIGIILGYIASWALSSTGEWRWMLGLAALPAAAVLAILLKLPDTPRWYVMKGRFEEARRTLATIEPDSDIDAEIEGMRAALAEESGGRKSGAAKEMLRKPFLRATIFVVGLGFFIQITGINAVVYYSPRIFEAMGFSGNEALLLLPALVQAASLVAVFVSLALVDKVGRRPILLGGIGMMVVANALLIGVFLVGQSFGGALTVLGFLGVLLFTVGFTFGFGALVWVYAGESFPARLRSLGASTMLTSDLIANVVVSAFFLTMLQRLGGAGTFAVFGALAVAAFFFVRRLAPETKGRNLEDIRIFWENGGRWEPREVPAVRSEVPASGRDTA</sequence>
<evidence type="ECO:0000259" key="9">
    <source>
        <dbReference type="PROSITE" id="PS50850"/>
    </source>
</evidence>
<dbReference type="PANTHER" id="PTHR48020:SF12">
    <property type="entry name" value="PROTON MYO-INOSITOL COTRANSPORTER"/>
    <property type="match status" value="1"/>
</dbReference>
<dbReference type="PROSITE" id="PS50850">
    <property type="entry name" value="MFS"/>
    <property type="match status" value="1"/>
</dbReference>
<feature type="transmembrane region" description="Helical" evidence="8">
    <location>
        <begin position="342"/>
        <end position="365"/>
    </location>
</feature>